<dbReference type="AlphaFoldDB" id="A4QMG6"/>
<protein>
    <submittedName>
        <fullName evidence="1">ORF41o</fullName>
    </submittedName>
</protein>
<keyword evidence="1" id="KW-0934">Plastid</keyword>
<reference evidence="1" key="1">
    <citation type="submission" date="2007-04" db="EMBL/GenBank/DDBJ databases">
        <authorList>
            <person name="Noh E.W."/>
            <person name="Lee J.S."/>
            <person name="Choi Y.I."/>
            <person name="Han M.S."/>
            <person name="Yi Y.S."/>
            <person name="Han S.U."/>
        </authorList>
    </citation>
    <scope>NUCLEOTIDE SEQUENCE</scope>
</reference>
<dbReference type="EMBL" id="AY228468">
    <property type="protein sequence ID" value="ABP35503.1"/>
    <property type="molecule type" value="Genomic_DNA"/>
</dbReference>
<name>A4QMG6_PINKO</name>
<geneLocation type="chloroplast" evidence="1"/>
<keyword evidence="1" id="KW-0150">Chloroplast</keyword>
<proteinExistence type="predicted"/>
<accession>A4QMG6</accession>
<organism evidence="1">
    <name type="scientific">Pinus koraiensis</name>
    <name type="common">Korean pine</name>
    <dbReference type="NCBI Taxonomy" id="88728"/>
    <lineage>
        <taxon>Eukaryota</taxon>
        <taxon>Viridiplantae</taxon>
        <taxon>Streptophyta</taxon>
        <taxon>Embryophyta</taxon>
        <taxon>Tracheophyta</taxon>
        <taxon>Spermatophyta</taxon>
        <taxon>Pinopsida</taxon>
        <taxon>Pinidae</taxon>
        <taxon>Conifers I</taxon>
        <taxon>Pinales</taxon>
        <taxon>Pinaceae</taxon>
        <taxon>Pinus</taxon>
        <taxon>Pinus subgen. Strobus</taxon>
    </lineage>
</organism>
<sequence length="41" mass="4510">MFGIHIIQGDILFANSKVIWKWSIVSLQKVLNSVGIRPGSG</sequence>
<evidence type="ECO:0000313" key="1">
    <source>
        <dbReference type="EMBL" id="ABP35503.1"/>
    </source>
</evidence>